<accession>A0ABQ6JYB9</accession>
<name>A0ABQ6JYB9_9MICO</name>
<protein>
    <submittedName>
        <fullName evidence="2">Deaminase</fullName>
    </submittedName>
</protein>
<sequence length="185" mass="20361">MLIYSMTASADGYINDRAGGIDWTAPSDELFAFHLDRVRTLGGHLIGRRLYETMLVWETDPSIRSAPLFTEFADVWTALPKIVFSHGPVDLQGNARMASAPLADEIRNMLDSTDRDVEIGGATLAGQAFELGLIDEVRLFRAPAVLGGGTPFFPPVASPVVMDLVETRRFEPGIVYERYTSARKV</sequence>
<proteinExistence type="predicted"/>
<dbReference type="InterPro" id="IPR050765">
    <property type="entry name" value="Riboflavin_Biosynth_HTPR"/>
</dbReference>
<reference evidence="3" key="1">
    <citation type="journal article" date="2019" name="Int. J. Syst. Evol. Microbiol.">
        <title>The Global Catalogue of Microorganisms (GCM) 10K type strain sequencing project: providing services to taxonomists for standard genome sequencing and annotation.</title>
        <authorList>
            <consortium name="The Broad Institute Genomics Platform"/>
            <consortium name="The Broad Institute Genome Sequencing Center for Infectious Disease"/>
            <person name="Wu L."/>
            <person name="Ma J."/>
        </authorList>
    </citation>
    <scope>NUCLEOTIDE SEQUENCE [LARGE SCALE GENOMIC DNA]</scope>
    <source>
        <strain evidence="3">NBRC 108894</strain>
    </source>
</reference>
<evidence type="ECO:0000313" key="3">
    <source>
        <dbReference type="Proteomes" id="UP001157034"/>
    </source>
</evidence>
<dbReference type="InterPro" id="IPR002734">
    <property type="entry name" value="RibDG_C"/>
</dbReference>
<evidence type="ECO:0000313" key="2">
    <source>
        <dbReference type="EMBL" id="GMA93313.1"/>
    </source>
</evidence>
<gene>
    <name evidence="2" type="ORF">GCM10025881_01370</name>
</gene>
<evidence type="ECO:0000259" key="1">
    <source>
        <dbReference type="Pfam" id="PF01872"/>
    </source>
</evidence>
<keyword evidence="3" id="KW-1185">Reference proteome</keyword>
<comment type="caution">
    <text evidence="2">The sequence shown here is derived from an EMBL/GenBank/DDBJ whole genome shotgun (WGS) entry which is preliminary data.</text>
</comment>
<dbReference type="PANTHER" id="PTHR38011:SF11">
    <property type="entry name" value="2,5-DIAMINO-6-RIBOSYLAMINO-4(3H)-PYRIMIDINONE 5'-PHOSPHATE REDUCTASE"/>
    <property type="match status" value="1"/>
</dbReference>
<dbReference type="RefSeq" id="WP_284252056.1">
    <property type="nucleotide sequence ID" value="NZ_BAAAQO010000005.1"/>
</dbReference>
<dbReference type="Pfam" id="PF01872">
    <property type="entry name" value="RibD_C"/>
    <property type="match status" value="1"/>
</dbReference>
<dbReference type="InterPro" id="IPR024072">
    <property type="entry name" value="DHFR-like_dom_sf"/>
</dbReference>
<dbReference type="Proteomes" id="UP001157034">
    <property type="component" value="Unassembled WGS sequence"/>
</dbReference>
<feature type="domain" description="Bacterial bifunctional deaminase-reductase C-terminal" evidence="1">
    <location>
        <begin position="2"/>
        <end position="176"/>
    </location>
</feature>
<dbReference type="Gene3D" id="3.40.430.10">
    <property type="entry name" value="Dihydrofolate Reductase, subunit A"/>
    <property type="match status" value="1"/>
</dbReference>
<dbReference type="EMBL" id="BSVB01000001">
    <property type="protein sequence ID" value="GMA93313.1"/>
    <property type="molecule type" value="Genomic_DNA"/>
</dbReference>
<organism evidence="2 3">
    <name type="scientific">Pseudolysinimonas kribbensis</name>
    <dbReference type="NCBI Taxonomy" id="433641"/>
    <lineage>
        <taxon>Bacteria</taxon>
        <taxon>Bacillati</taxon>
        <taxon>Actinomycetota</taxon>
        <taxon>Actinomycetes</taxon>
        <taxon>Micrococcales</taxon>
        <taxon>Microbacteriaceae</taxon>
        <taxon>Pseudolysinimonas</taxon>
    </lineage>
</organism>
<dbReference type="SUPFAM" id="SSF53597">
    <property type="entry name" value="Dihydrofolate reductase-like"/>
    <property type="match status" value="1"/>
</dbReference>
<dbReference type="PANTHER" id="PTHR38011">
    <property type="entry name" value="DIHYDROFOLATE REDUCTASE FAMILY PROTEIN (AFU_ORTHOLOGUE AFUA_8G06820)"/>
    <property type="match status" value="1"/>
</dbReference>